<evidence type="ECO:0000256" key="5">
    <source>
        <dbReference type="ARBA" id="ARBA00023180"/>
    </source>
</evidence>
<evidence type="ECO:0000256" key="8">
    <source>
        <dbReference type="SAM" id="MobiDB-lite"/>
    </source>
</evidence>
<feature type="domain" description="Sushi" evidence="10">
    <location>
        <begin position="152"/>
        <end position="210"/>
    </location>
</feature>
<evidence type="ECO:0000256" key="6">
    <source>
        <dbReference type="ARBA" id="ARBA00023252"/>
    </source>
</evidence>
<dbReference type="SUPFAM" id="SSF57535">
    <property type="entry name" value="Complement control module/SCR domain"/>
    <property type="match status" value="4"/>
</dbReference>
<gene>
    <name evidence="11" type="primary">ORF4</name>
</gene>
<keyword evidence="9" id="KW-0812">Transmembrane</keyword>
<dbReference type="KEGG" id="vg:80540344"/>
<dbReference type="EMBL" id="MH932584">
    <property type="protein sequence ID" value="QDQ69212.1"/>
    <property type="molecule type" value="Genomic_DNA"/>
</dbReference>
<protein>
    <submittedName>
        <fullName evidence="11">Complement control protein</fullName>
    </submittedName>
</protein>
<keyword evidence="5" id="KW-0325">Glycoprotein</keyword>
<keyword evidence="6" id="KW-0945">Host-virus interaction</keyword>
<keyword evidence="3" id="KW-0677">Repeat</keyword>
<feature type="domain" description="Sushi" evidence="10">
    <location>
        <begin position="211"/>
        <end position="269"/>
    </location>
</feature>
<feature type="transmembrane region" description="Helical" evidence="9">
    <location>
        <begin position="522"/>
        <end position="545"/>
    </location>
</feature>
<evidence type="ECO:0000256" key="9">
    <source>
        <dbReference type="SAM" id="Phobius"/>
    </source>
</evidence>
<evidence type="ECO:0000313" key="11">
    <source>
        <dbReference type="EMBL" id="QDQ69212.1"/>
    </source>
</evidence>
<feature type="compositionally biased region" description="Polar residues" evidence="8">
    <location>
        <begin position="411"/>
        <end position="427"/>
    </location>
</feature>
<evidence type="ECO:0000313" key="12">
    <source>
        <dbReference type="Proteomes" id="UP001147731"/>
    </source>
</evidence>
<evidence type="ECO:0000256" key="3">
    <source>
        <dbReference type="ARBA" id="ARBA00022737"/>
    </source>
</evidence>
<dbReference type="PANTHER" id="PTHR46393">
    <property type="entry name" value="SUSHI DOMAIN-CONTAINING PROTEIN"/>
    <property type="match status" value="1"/>
</dbReference>
<feature type="region of interest" description="Disordered" evidence="8">
    <location>
        <begin position="376"/>
        <end position="438"/>
    </location>
</feature>
<evidence type="ECO:0000259" key="10">
    <source>
        <dbReference type="PROSITE" id="PS50923"/>
    </source>
</evidence>
<feature type="compositionally biased region" description="Polar residues" evidence="8">
    <location>
        <begin position="489"/>
        <end position="502"/>
    </location>
</feature>
<keyword evidence="9" id="KW-0472">Membrane</keyword>
<feature type="disulfide bond" evidence="7">
    <location>
        <begin position="181"/>
        <end position="208"/>
    </location>
</feature>
<dbReference type="InterPro" id="IPR000436">
    <property type="entry name" value="Sushi_SCR_CCP_dom"/>
</dbReference>
<keyword evidence="2" id="KW-0732">Signal</keyword>
<dbReference type="Pfam" id="PF00084">
    <property type="entry name" value="Sushi"/>
    <property type="match status" value="4"/>
</dbReference>
<keyword evidence="6" id="KW-1087">Inhibition of host complement factors by virus</keyword>
<feature type="domain" description="Sushi" evidence="10">
    <location>
        <begin position="24"/>
        <end position="84"/>
    </location>
</feature>
<evidence type="ECO:0000256" key="2">
    <source>
        <dbReference type="ARBA" id="ARBA00022729"/>
    </source>
</evidence>
<keyword evidence="12" id="KW-1185">Reference proteome</keyword>
<keyword evidence="4 7" id="KW-1015">Disulfide bond</keyword>
<dbReference type="Gene3D" id="2.10.70.10">
    <property type="entry name" value="Complement Module, domain 1"/>
    <property type="match status" value="4"/>
</dbReference>
<dbReference type="GO" id="GO:0042784">
    <property type="term" value="P:symbiont-mediated suppression of host complement activation"/>
    <property type="evidence" value="ECO:0007669"/>
    <property type="project" value="UniProtKB-KW"/>
</dbReference>
<dbReference type="Proteomes" id="UP001147731">
    <property type="component" value="Segment"/>
</dbReference>
<evidence type="ECO:0000256" key="4">
    <source>
        <dbReference type="ARBA" id="ARBA00023157"/>
    </source>
</evidence>
<keyword evidence="6" id="KW-0899">Viral immunoevasion</keyword>
<feature type="region of interest" description="Disordered" evidence="8">
    <location>
        <begin position="489"/>
        <end position="508"/>
    </location>
</feature>
<dbReference type="PROSITE" id="PS50923">
    <property type="entry name" value="SUSHI"/>
    <property type="match status" value="4"/>
</dbReference>
<dbReference type="SMART" id="SM00032">
    <property type="entry name" value="CCP"/>
    <property type="match status" value="4"/>
</dbReference>
<feature type="domain" description="Sushi" evidence="10">
    <location>
        <begin position="85"/>
        <end position="151"/>
    </location>
</feature>
<sequence>MRGMVILVTMFGRVAFTQMISNAEHCSMPRFREYKVKNSKQDRANIGESVELTCRLGYMTTAKEIKITCLVDGTWSVPTATCNKRSCPNPGELPNGHIIISDGPDALKYGANITYVCDTGYFLIGEELTSFCMLGASGEMTWSSSPPICEKEKCTKPTIDNGSFLPLKEFYEYNDAISFTCNSGFTLIGSPTTACTSDDEWTEPIPTCEITGCSFPFIRNGYIKTGHSRKFDHTDSITVACNDGFLLQGSKMSTCIKTEWKPSLAKCTASLEPTPKPQPDGNVKVTPGNTLEDNTSRVYPPHFPEVQTTPGTDVLNGIQNPDIHPTADEGRPPAQDILVITTPSQAGTDPETHSHIITGPTLSTVGPPGLTTMALQSPLPPSKHTTPHTSDGSTGISSSNFPTHESVPTEIFTSTFPTQESVPSAAQTDTTPTKHVTTPALGQTMVPTSKNVHTISSTQSFVTPIADISQPTTGRTTYITSHINISLSSTDPGTVTQKTGQPTHPPIFRSPPFNIRSLEKHMVIGVFSLVAVSCGLITLIHYICFR</sequence>
<proteinExistence type="predicted"/>
<accession>A0A5B8FKF4</accession>
<name>A0A5B8FKF4_9GAMA</name>
<dbReference type="FunFam" id="2.10.70.10:FF:000014">
    <property type="entry name" value="Membrane cofactor protein"/>
    <property type="match status" value="1"/>
</dbReference>
<reference evidence="11" key="1">
    <citation type="journal article" date="2019" name="Emerg. Infect. Dis.">
        <title>Novel Virus Related to Kaposi's Sarcoma-Associated Herpesvirus from Colobus Monkey.</title>
        <authorList>
            <person name="Dhingra A."/>
            <person name="Ganzenmueller T."/>
            <person name="Hage E."/>
            <person name="Suarez N.M."/>
            <person name="Matz-Rensing K."/>
            <person name="Widmer D."/>
            <person name="Pohlmann S."/>
            <person name="Davison A.J."/>
            <person name="Schulz T.F."/>
            <person name="Kaul A."/>
        </authorList>
    </citation>
    <scope>NUCLEOTIDE SEQUENCE</scope>
    <source>
        <strain evidence="11">Hannover</strain>
    </source>
</reference>
<evidence type="ECO:0000256" key="7">
    <source>
        <dbReference type="PROSITE-ProRule" id="PRU00302"/>
    </source>
</evidence>
<dbReference type="CDD" id="cd00033">
    <property type="entry name" value="CCP"/>
    <property type="match status" value="4"/>
</dbReference>
<comment type="caution">
    <text evidence="7">Lacks conserved residue(s) required for the propagation of feature annotation.</text>
</comment>
<keyword evidence="9" id="KW-1133">Transmembrane helix</keyword>
<keyword evidence="1 7" id="KW-0768">Sushi</keyword>
<feature type="compositionally biased region" description="Low complexity" evidence="8">
    <location>
        <begin position="428"/>
        <end position="438"/>
    </location>
</feature>
<dbReference type="PANTHER" id="PTHR46393:SF7">
    <property type="entry name" value="COMPLEMENT C2"/>
    <property type="match status" value="1"/>
</dbReference>
<organism evidence="11 12">
    <name type="scientific">Colobine gammaherpesvirus 1</name>
    <dbReference type="NCBI Taxonomy" id="2597325"/>
    <lineage>
        <taxon>Viruses</taxon>
        <taxon>Duplodnaviria</taxon>
        <taxon>Heunggongvirae</taxon>
        <taxon>Peploviricota</taxon>
        <taxon>Herviviricetes</taxon>
        <taxon>Herpesvirales</taxon>
        <taxon>Orthoherpesviridae</taxon>
        <taxon>Gammaherpesvirinae</taxon>
        <taxon>Rhadinovirus</taxon>
        <taxon>Rhadinovirus colobinegamma1</taxon>
    </lineage>
</organism>
<feature type="disulfide bond" evidence="7">
    <location>
        <begin position="26"/>
        <end position="69"/>
    </location>
</feature>
<feature type="compositionally biased region" description="Polar residues" evidence="8">
    <location>
        <begin position="383"/>
        <end position="403"/>
    </location>
</feature>
<dbReference type="RefSeq" id="YP_010801632.1">
    <property type="nucleotide sequence ID" value="NC_076967.1"/>
</dbReference>
<dbReference type="InterPro" id="IPR035976">
    <property type="entry name" value="Sushi/SCR/CCP_sf"/>
</dbReference>
<evidence type="ECO:0000256" key="1">
    <source>
        <dbReference type="ARBA" id="ARBA00022659"/>
    </source>
</evidence>
<dbReference type="GeneID" id="80540344"/>